<protein>
    <recommendedName>
        <fullName evidence="3">Ubiquinone biosynthesis protein</fullName>
    </recommendedName>
</protein>
<dbReference type="KEGG" id="theu:HPC62_14355"/>
<dbReference type="PANTHER" id="PTHR12922:SF7">
    <property type="entry name" value="UBIQUINONE BIOSYNTHESIS PROTEIN COQ4 HOMOLOG, MITOCHONDRIAL"/>
    <property type="match status" value="1"/>
</dbReference>
<keyword evidence="2" id="KW-1185">Reference proteome</keyword>
<accession>A0A6M8B9R5</accession>
<sequence>MLFQKLRQLNIDLLSVGKGTISLLRNAENTDSVYDIEDGLRSTKAMALAVEYVKRDEAIARLFAERYIAPPPDLDALLKLPPDSLGYIYASTLTAAGFDPNFYRKVEVTDDITYMLLRLRQTHDIWHLVTGFETSVFGELGLKAFELAQTRRPMSIVLICGGLLKTLTDAPESLDGILNDLSKGYRMGMTAKPFLAQKWEEHWERPLAEWRQELGIA</sequence>
<dbReference type="Proteomes" id="UP000505210">
    <property type="component" value="Chromosome"/>
</dbReference>
<dbReference type="InterPro" id="IPR007715">
    <property type="entry name" value="Coq4"/>
</dbReference>
<evidence type="ECO:0008006" key="3">
    <source>
        <dbReference type="Google" id="ProtNLM"/>
    </source>
</evidence>
<dbReference type="AlphaFoldDB" id="A0A6M8B9R5"/>
<reference evidence="1 2" key="1">
    <citation type="submission" date="2020-05" db="EMBL/GenBank/DDBJ databases">
        <title>Complete genome sequence of of a novel Thermoleptolyngbya strain isolated from hot springs of Ganzi, Sichuan China.</title>
        <authorList>
            <person name="Tang J."/>
            <person name="Daroch M."/>
            <person name="Li L."/>
            <person name="Waleron K."/>
            <person name="Waleron M."/>
            <person name="Waleron M."/>
        </authorList>
    </citation>
    <scope>NUCLEOTIDE SEQUENCE [LARGE SCALE GENOMIC DNA]</scope>
    <source>
        <strain evidence="1 2">PKUAC-SCTA183</strain>
    </source>
</reference>
<dbReference type="PANTHER" id="PTHR12922">
    <property type="entry name" value="UBIQUINONE BIOSYNTHESIS PROTEIN"/>
    <property type="match status" value="1"/>
</dbReference>
<dbReference type="RefSeq" id="WP_172356744.1">
    <property type="nucleotide sequence ID" value="NZ_CP053661.1"/>
</dbReference>
<gene>
    <name evidence="1" type="ORF">HPC62_14355</name>
</gene>
<proteinExistence type="predicted"/>
<name>A0A6M8B9R5_9CYAN</name>
<dbReference type="EMBL" id="CP053661">
    <property type="protein sequence ID" value="QKD83218.1"/>
    <property type="molecule type" value="Genomic_DNA"/>
</dbReference>
<evidence type="ECO:0000313" key="1">
    <source>
        <dbReference type="EMBL" id="QKD83218.1"/>
    </source>
</evidence>
<evidence type="ECO:0000313" key="2">
    <source>
        <dbReference type="Proteomes" id="UP000505210"/>
    </source>
</evidence>
<organism evidence="1 2">
    <name type="scientific">Thermoleptolyngbya sichuanensis A183</name>
    <dbReference type="NCBI Taxonomy" id="2737172"/>
    <lineage>
        <taxon>Bacteria</taxon>
        <taxon>Bacillati</taxon>
        <taxon>Cyanobacteriota</taxon>
        <taxon>Cyanophyceae</taxon>
        <taxon>Oculatellales</taxon>
        <taxon>Oculatellaceae</taxon>
        <taxon>Thermoleptolyngbya</taxon>
        <taxon>Thermoleptolyngbya sichuanensis</taxon>
    </lineage>
</organism>
<dbReference type="Pfam" id="PF05019">
    <property type="entry name" value="Coq4"/>
    <property type="match status" value="1"/>
</dbReference>
<dbReference type="GO" id="GO:0006744">
    <property type="term" value="P:ubiquinone biosynthetic process"/>
    <property type="evidence" value="ECO:0007669"/>
    <property type="project" value="InterPro"/>
</dbReference>